<evidence type="ECO:0000256" key="4">
    <source>
        <dbReference type="ARBA" id="ARBA00022801"/>
    </source>
</evidence>
<sequence length="923" mass="106907">MFKGIKMKFENYLCLEASAGSGKTFALSVRYIALLLQGNHPSKILALTFTNKAANEMKHRITDTFCNLDLSKCDGERNAICELLGKSKEEVLALRDKFMADFLSSELKISTFDSFFATILRQFSLNLGLMPDFNSINDNSIEVKNEFKRLLNSNSMMSKVAKYLYYTNSKENALFEKLSLLSQTKFDKFGAPLPSPKNAMDRYNELCDVALKLSSDKNYISNFNKNLSLKDIVEKAVVKDIKKNYFNKVRDNAEFNAARDEFISAIKEYYLALEKYEISQISYFVDLYKKAIANVNRRENSLSFADITNWVNELLTNKNKQNIDMLYFRLDAKIRHILIDEFQDTDIKQYEILEPLIAESLSGIGQSGIGSFFYVGDIKQSIYRFRGGQSGLFDKLKFKFPQIKTQSLDKNYRSDKIIVEYVNDKFKYKYPHYKNQIPNSKDDGYVRVIKFDREKYLEAIYDSINHLSKFGVKYEDIAILCWKNSDIYNIKDFLEDKGLEVSTQTTNNLIKSANVAAAVAFLKYSIFGDEIYLNTQYEITKTKKAKLELKSDASVAQTLKFIAKYLELEPCDVDLLKLYEISSRYSDIYDFAFNIDNDQTNSAKNSQKGITIMTVHKSKGLQFDHVIVLDYIGKENSQKDKFLMEYNLNTDSWDIRLANKVFEYLGDENYIKLQDRQKELDRKEVINKIYVALTRAKHSLIILAKDNPNGNNISYFTSYESNGKEVEYLNLDECKSGIIKPNSDKKQELRPQIIHLKPFQKVAPQEILTSDKPKESLDSIYFGKALHYYLESIDFADFKSLKIAQNCLYNKFGAFIDQDGLKEIKARVDRLLNNPQFLEIIKDKRLYQEQDIGFNGALKRIDLLCVNNDEIEIIDYKTSLKNSDEHKEQVKEYLDILSQIYPQKNLKASIVYILHDEIQISKL</sequence>
<comment type="catalytic activity">
    <reaction evidence="11">
        <text>Couples ATP hydrolysis with the unwinding of duplex DNA by translocating in the 3'-5' direction.</text>
        <dbReference type="EC" id="5.6.2.4"/>
    </reaction>
</comment>
<evidence type="ECO:0000313" key="17">
    <source>
        <dbReference type="Proteomes" id="UP000321812"/>
    </source>
</evidence>
<dbReference type="GO" id="GO:0004527">
    <property type="term" value="F:exonuclease activity"/>
    <property type="evidence" value="ECO:0007669"/>
    <property type="project" value="UniProtKB-KW"/>
</dbReference>
<dbReference type="NCBIfam" id="NF010485">
    <property type="entry name" value="PRK13909.1-2"/>
    <property type="match status" value="1"/>
</dbReference>
<protein>
    <recommendedName>
        <fullName evidence="12">DNA 3'-5' helicase</fullName>
        <ecNumber evidence="12">5.6.2.4</ecNumber>
    </recommendedName>
</protein>
<dbReference type="Gene3D" id="3.90.320.10">
    <property type="match status" value="1"/>
</dbReference>
<evidence type="ECO:0000256" key="1">
    <source>
        <dbReference type="ARBA" id="ARBA00022722"/>
    </source>
</evidence>
<evidence type="ECO:0000256" key="8">
    <source>
        <dbReference type="ARBA" id="ARBA00023125"/>
    </source>
</evidence>
<evidence type="ECO:0000256" key="9">
    <source>
        <dbReference type="ARBA" id="ARBA00023204"/>
    </source>
</evidence>
<comment type="caution">
    <text evidence="16">The sequence shown here is derived from an EMBL/GenBank/DDBJ whole genome shotgun (WGS) entry which is preliminary data.</text>
</comment>
<dbReference type="InterPro" id="IPR000212">
    <property type="entry name" value="DNA_helicase_UvrD/REP"/>
</dbReference>
<dbReference type="AlphaFoldDB" id="A0A562XM16"/>
<name>A0A562XM16_CAMHY</name>
<keyword evidence="5 14" id="KW-0347">Helicase</keyword>
<dbReference type="EC" id="5.6.2.4" evidence="12"/>
<keyword evidence="10" id="KW-0413">Isomerase</keyword>
<dbReference type="NCBIfam" id="NF010487">
    <property type="entry name" value="PRK13909.1-4"/>
    <property type="match status" value="1"/>
</dbReference>
<dbReference type="InterPro" id="IPR011335">
    <property type="entry name" value="Restrct_endonuc-II-like"/>
</dbReference>
<feature type="binding site" evidence="14">
    <location>
        <begin position="17"/>
        <end position="24"/>
    </location>
    <ligand>
        <name>ATP</name>
        <dbReference type="ChEBI" id="CHEBI:30616"/>
    </ligand>
</feature>
<dbReference type="SUPFAM" id="SSF52980">
    <property type="entry name" value="Restriction endonuclease-like"/>
    <property type="match status" value="1"/>
</dbReference>
<keyword evidence="1" id="KW-0540">Nuclease</keyword>
<dbReference type="InterPro" id="IPR011604">
    <property type="entry name" value="PDDEXK-like_dom_sf"/>
</dbReference>
<evidence type="ECO:0000256" key="7">
    <source>
        <dbReference type="ARBA" id="ARBA00022840"/>
    </source>
</evidence>
<dbReference type="InterPro" id="IPR014016">
    <property type="entry name" value="UvrD-like_ATP-bd"/>
</dbReference>
<evidence type="ECO:0000256" key="13">
    <source>
        <dbReference type="ARBA" id="ARBA00048988"/>
    </source>
</evidence>
<dbReference type="Pfam" id="PF13361">
    <property type="entry name" value="UvrD_C"/>
    <property type="match status" value="2"/>
</dbReference>
<dbReference type="Proteomes" id="UP000321812">
    <property type="component" value="Unassembled WGS sequence"/>
</dbReference>
<evidence type="ECO:0000259" key="15">
    <source>
        <dbReference type="PROSITE" id="PS51198"/>
    </source>
</evidence>
<keyword evidence="4 14" id="KW-0378">Hydrolase</keyword>
<dbReference type="GO" id="GO:0003677">
    <property type="term" value="F:DNA binding"/>
    <property type="evidence" value="ECO:0007669"/>
    <property type="project" value="UniProtKB-KW"/>
</dbReference>
<dbReference type="GO" id="GO:0005524">
    <property type="term" value="F:ATP binding"/>
    <property type="evidence" value="ECO:0007669"/>
    <property type="project" value="UniProtKB-UniRule"/>
</dbReference>
<dbReference type="Gene3D" id="3.40.50.300">
    <property type="entry name" value="P-loop containing nucleotide triphosphate hydrolases"/>
    <property type="match status" value="4"/>
</dbReference>
<keyword evidence="9" id="KW-0234">DNA repair</keyword>
<dbReference type="GO" id="GO:0043138">
    <property type="term" value="F:3'-5' DNA helicase activity"/>
    <property type="evidence" value="ECO:0007669"/>
    <property type="project" value="UniProtKB-EC"/>
</dbReference>
<dbReference type="PROSITE" id="PS51198">
    <property type="entry name" value="UVRD_HELICASE_ATP_BIND"/>
    <property type="match status" value="1"/>
</dbReference>
<dbReference type="GO" id="GO:0005829">
    <property type="term" value="C:cytosol"/>
    <property type="evidence" value="ECO:0007669"/>
    <property type="project" value="TreeGrafter"/>
</dbReference>
<keyword evidence="7 14" id="KW-0067">ATP-binding</keyword>
<keyword evidence="8" id="KW-0238">DNA-binding</keyword>
<accession>A0A562XM16</accession>
<keyword evidence="2 14" id="KW-0547">Nucleotide-binding</keyword>
<evidence type="ECO:0000256" key="6">
    <source>
        <dbReference type="ARBA" id="ARBA00022839"/>
    </source>
</evidence>
<evidence type="ECO:0000256" key="14">
    <source>
        <dbReference type="PROSITE-ProRule" id="PRU00560"/>
    </source>
</evidence>
<dbReference type="PANTHER" id="PTHR11070">
    <property type="entry name" value="UVRD / RECB / PCRA DNA HELICASE FAMILY MEMBER"/>
    <property type="match status" value="1"/>
</dbReference>
<dbReference type="GO" id="GO:0000725">
    <property type="term" value="P:recombinational repair"/>
    <property type="evidence" value="ECO:0007669"/>
    <property type="project" value="TreeGrafter"/>
</dbReference>
<dbReference type="EMBL" id="VOAP01000002">
    <property type="protein sequence ID" value="TWO23130.1"/>
    <property type="molecule type" value="Genomic_DNA"/>
</dbReference>
<comment type="catalytic activity">
    <reaction evidence="13">
        <text>ATP + H2O = ADP + phosphate + H(+)</text>
        <dbReference type="Rhea" id="RHEA:13065"/>
        <dbReference type="ChEBI" id="CHEBI:15377"/>
        <dbReference type="ChEBI" id="CHEBI:15378"/>
        <dbReference type="ChEBI" id="CHEBI:30616"/>
        <dbReference type="ChEBI" id="CHEBI:43474"/>
        <dbReference type="ChEBI" id="CHEBI:456216"/>
        <dbReference type="EC" id="5.6.2.4"/>
    </reaction>
</comment>
<evidence type="ECO:0000256" key="12">
    <source>
        <dbReference type="ARBA" id="ARBA00034808"/>
    </source>
</evidence>
<keyword evidence="3" id="KW-0227">DNA damage</keyword>
<evidence type="ECO:0000256" key="3">
    <source>
        <dbReference type="ARBA" id="ARBA00022763"/>
    </source>
</evidence>
<proteinExistence type="predicted"/>
<reference evidence="16 17" key="1">
    <citation type="submission" date="2019-07" db="EMBL/GenBank/DDBJ databases">
        <title>Rapid identification of Enteric Bacteria from Whole Genome Sequences (WGS) using Average Nucleotide Identity (ANI).</title>
        <authorList>
            <person name="Lane C."/>
        </authorList>
    </citation>
    <scope>NUCLEOTIDE SEQUENCE [LARGE SCALE GENOMIC DNA]</scope>
    <source>
        <strain evidence="16 17">D2411</strain>
    </source>
</reference>
<evidence type="ECO:0000256" key="10">
    <source>
        <dbReference type="ARBA" id="ARBA00023235"/>
    </source>
</evidence>
<dbReference type="InterPro" id="IPR027417">
    <property type="entry name" value="P-loop_NTPase"/>
</dbReference>
<dbReference type="SUPFAM" id="SSF52540">
    <property type="entry name" value="P-loop containing nucleoside triphosphate hydrolases"/>
    <property type="match status" value="1"/>
</dbReference>
<evidence type="ECO:0000256" key="11">
    <source>
        <dbReference type="ARBA" id="ARBA00034617"/>
    </source>
</evidence>
<dbReference type="InterPro" id="IPR014017">
    <property type="entry name" value="DNA_helicase_UvrD-like_C"/>
</dbReference>
<dbReference type="Pfam" id="PF00580">
    <property type="entry name" value="UvrD-helicase"/>
    <property type="match status" value="1"/>
</dbReference>
<organism evidence="16 17">
    <name type="scientific">Campylobacter hyointestinalis</name>
    <dbReference type="NCBI Taxonomy" id="198"/>
    <lineage>
        <taxon>Bacteria</taxon>
        <taxon>Pseudomonadati</taxon>
        <taxon>Campylobacterota</taxon>
        <taxon>Epsilonproteobacteria</taxon>
        <taxon>Campylobacterales</taxon>
        <taxon>Campylobacteraceae</taxon>
        <taxon>Campylobacter</taxon>
    </lineage>
</organism>
<feature type="domain" description="UvrD-like helicase ATP-binding" evidence="15">
    <location>
        <begin position="1"/>
        <end position="415"/>
    </location>
</feature>
<dbReference type="PANTHER" id="PTHR11070:SF67">
    <property type="entry name" value="DNA 3'-5' HELICASE"/>
    <property type="match status" value="1"/>
</dbReference>
<evidence type="ECO:0000256" key="5">
    <source>
        <dbReference type="ARBA" id="ARBA00022806"/>
    </source>
</evidence>
<evidence type="ECO:0000313" key="16">
    <source>
        <dbReference type="EMBL" id="TWO23130.1"/>
    </source>
</evidence>
<keyword evidence="6" id="KW-0269">Exonuclease</keyword>
<evidence type="ECO:0000256" key="2">
    <source>
        <dbReference type="ARBA" id="ARBA00022741"/>
    </source>
</evidence>
<gene>
    <name evidence="16" type="ORF">YZ82_00895</name>
</gene>